<dbReference type="EMBL" id="CASHTH010001217">
    <property type="protein sequence ID" value="CAI8012801.1"/>
    <property type="molecule type" value="Genomic_DNA"/>
</dbReference>
<dbReference type="Proteomes" id="UP001174909">
    <property type="component" value="Unassembled WGS sequence"/>
</dbReference>
<dbReference type="SUPFAM" id="SSF53335">
    <property type="entry name" value="S-adenosyl-L-methionine-dependent methyltransferases"/>
    <property type="match status" value="1"/>
</dbReference>
<keyword evidence="3" id="KW-0808">Transferase</keyword>
<sequence length="425" mass="49392">MNIGGKFLRERGEVSLVWPYKDCVLEGGQTKEEEKRKEIFFNETLAQDEINRMFDPKVLTHWKRHTTDGEQDVTDIQRDENGIIRENFIIKGNNLIALHTLKQQFRGQVKLIYIDPPYNPDSPSNTFIYNNNFKRSSWLTFMKNRLEIAKELLTNDGTMIVAIDENEQEKKVIGNRKILAEEITWSNFRNWGGESKRENAKNCFYPVIVEDGKVVGFGDVLDDNEHPFAQTVQDEKRDLVYPIDPNKIERKWRYARQMANDKDAIVLDFFGGSGTTAHAVLELNKDGGDRKFIICEQMHYVETVTRERVKKVIEQNNSGDFVFCELMQYNQTYIDKIQSAQSSEALVALWRDIAENAFLNWYVNPEMPEAAINDFIAIDDVEKQRHLLAELLDKNQLYVNLSEIEDTDFGVSEEDKVLNKAFYGE</sequence>
<organism evidence="6 7">
    <name type="scientific">Geodia barretti</name>
    <name type="common">Barrett's horny sponge</name>
    <dbReference type="NCBI Taxonomy" id="519541"/>
    <lineage>
        <taxon>Eukaryota</taxon>
        <taxon>Metazoa</taxon>
        <taxon>Porifera</taxon>
        <taxon>Demospongiae</taxon>
        <taxon>Heteroscleromorpha</taxon>
        <taxon>Tetractinellida</taxon>
        <taxon>Astrophorina</taxon>
        <taxon>Geodiidae</taxon>
        <taxon>Geodia</taxon>
    </lineage>
</organism>
<dbReference type="GO" id="GO:0008170">
    <property type="term" value="F:N-methyltransferase activity"/>
    <property type="evidence" value="ECO:0007669"/>
    <property type="project" value="InterPro"/>
</dbReference>
<feature type="domain" description="DNA methylase N-4/N-6" evidence="5">
    <location>
        <begin position="109"/>
        <end position="196"/>
    </location>
</feature>
<dbReference type="Pfam" id="PF01555">
    <property type="entry name" value="N6_N4_Mtase"/>
    <property type="match status" value="2"/>
</dbReference>
<evidence type="ECO:0000256" key="3">
    <source>
        <dbReference type="ARBA" id="ARBA00022679"/>
    </source>
</evidence>
<keyword evidence="7" id="KW-1185">Reference proteome</keyword>
<comment type="similarity">
    <text evidence="1">Belongs to the N(4)/N(6)-methyltransferase family.</text>
</comment>
<evidence type="ECO:0000256" key="4">
    <source>
        <dbReference type="ARBA" id="ARBA00022691"/>
    </source>
</evidence>
<keyword evidence="2" id="KW-0489">Methyltransferase</keyword>
<dbReference type="PRINTS" id="PR00506">
    <property type="entry name" value="D21N6MTFRASE"/>
</dbReference>
<dbReference type="Gene3D" id="3.40.50.150">
    <property type="entry name" value="Vaccinia Virus protein VP39"/>
    <property type="match status" value="1"/>
</dbReference>
<dbReference type="InterPro" id="IPR029063">
    <property type="entry name" value="SAM-dependent_MTases_sf"/>
</dbReference>
<dbReference type="GO" id="GO:0003677">
    <property type="term" value="F:DNA binding"/>
    <property type="evidence" value="ECO:0007669"/>
    <property type="project" value="InterPro"/>
</dbReference>
<evidence type="ECO:0000256" key="2">
    <source>
        <dbReference type="ARBA" id="ARBA00022603"/>
    </source>
</evidence>
<dbReference type="PROSITE" id="PS00092">
    <property type="entry name" value="N6_MTASE"/>
    <property type="match status" value="1"/>
</dbReference>
<name>A0AA35RM81_GEOBA</name>
<feature type="domain" description="DNA methylase N-4/N-6" evidence="5">
    <location>
        <begin position="259"/>
        <end position="301"/>
    </location>
</feature>
<dbReference type="AlphaFoldDB" id="A0AA35RM81"/>
<gene>
    <name evidence="6" type="ORF">GBAR_LOCUS8183</name>
</gene>
<dbReference type="InterPro" id="IPR002052">
    <property type="entry name" value="DNA_methylase_N6_adenine_CS"/>
</dbReference>
<dbReference type="InterPro" id="IPR002295">
    <property type="entry name" value="N4/N6-MTase_EcoPI_Mod-like"/>
</dbReference>
<evidence type="ECO:0000313" key="7">
    <source>
        <dbReference type="Proteomes" id="UP001174909"/>
    </source>
</evidence>
<protein>
    <submittedName>
        <fullName evidence="6">Type III restriction-modification system HindVIP enzyme mod</fullName>
    </submittedName>
</protein>
<evidence type="ECO:0000313" key="6">
    <source>
        <dbReference type="EMBL" id="CAI8012801.1"/>
    </source>
</evidence>
<comment type="caution">
    <text evidence="6">The sequence shown here is derived from an EMBL/GenBank/DDBJ whole genome shotgun (WGS) entry which is preliminary data.</text>
</comment>
<dbReference type="GO" id="GO:0032259">
    <property type="term" value="P:methylation"/>
    <property type="evidence" value="ECO:0007669"/>
    <property type="project" value="UniProtKB-KW"/>
</dbReference>
<dbReference type="InterPro" id="IPR002941">
    <property type="entry name" value="DNA_methylase_N4/N6"/>
</dbReference>
<proteinExistence type="inferred from homology"/>
<evidence type="ECO:0000256" key="1">
    <source>
        <dbReference type="ARBA" id="ARBA00006594"/>
    </source>
</evidence>
<keyword evidence="4" id="KW-0949">S-adenosyl-L-methionine</keyword>
<evidence type="ECO:0000259" key="5">
    <source>
        <dbReference type="Pfam" id="PF01555"/>
    </source>
</evidence>
<reference evidence="6" key="1">
    <citation type="submission" date="2023-03" db="EMBL/GenBank/DDBJ databases">
        <authorList>
            <person name="Steffen K."/>
            <person name="Cardenas P."/>
        </authorList>
    </citation>
    <scope>NUCLEOTIDE SEQUENCE</scope>
</reference>
<accession>A0AA35RM81</accession>